<protein>
    <submittedName>
        <fullName evidence="3">Ketose-bisphosphate aldolase</fullName>
    </submittedName>
</protein>
<dbReference type="GO" id="GO:0016832">
    <property type="term" value="F:aldehyde-lyase activity"/>
    <property type="evidence" value="ECO:0007669"/>
    <property type="project" value="InterPro"/>
</dbReference>
<feature type="binding site" evidence="2">
    <location>
        <position position="81"/>
    </location>
    <ligand>
        <name>Zn(2+)</name>
        <dbReference type="ChEBI" id="CHEBI:29105"/>
        <label>1</label>
        <note>catalytic</note>
    </ligand>
</feature>
<feature type="binding site" evidence="2">
    <location>
        <position position="207"/>
    </location>
    <ligand>
        <name>Zn(2+)</name>
        <dbReference type="ChEBI" id="CHEBI:29105"/>
        <label>1</label>
        <note>catalytic</note>
    </ligand>
</feature>
<proteinExistence type="predicted"/>
<dbReference type="AlphaFoldDB" id="A0A411ZP06"/>
<dbReference type="InterPro" id="IPR000771">
    <property type="entry name" value="FBA_II"/>
</dbReference>
<dbReference type="GeneID" id="62777928"/>
<dbReference type="NCBIfam" id="TIGR00167">
    <property type="entry name" value="cbbA"/>
    <property type="match status" value="1"/>
</dbReference>
<dbReference type="GO" id="GO:0005975">
    <property type="term" value="P:carbohydrate metabolic process"/>
    <property type="evidence" value="ECO:0007669"/>
    <property type="project" value="InterPro"/>
</dbReference>
<dbReference type="EMBL" id="QRST01000014">
    <property type="protein sequence ID" value="RGQ04586.1"/>
    <property type="molecule type" value="Genomic_DNA"/>
</dbReference>
<comment type="caution">
    <text evidence="3">The sequence shown here is derived from an EMBL/GenBank/DDBJ whole genome shotgun (WGS) entry which is preliminary data.</text>
</comment>
<evidence type="ECO:0000313" key="3">
    <source>
        <dbReference type="EMBL" id="RGQ04586.1"/>
    </source>
</evidence>
<reference evidence="3 4" key="1">
    <citation type="submission" date="2018-08" db="EMBL/GenBank/DDBJ databases">
        <title>A genome reference for cultivated species of the human gut microbiota.</title>
        <authorList>
            <person name="Zou Y."/>
            <person name="Xue W."/>
            <person name="Luo G."/>
        </authorList>
    </citation>
    <scope>NUCLEOTIDE SEQUENCE [LARGE SCALE GENOMIC DNA]</scope>
    <source>
        <strain evidence="3 4">AF29-2</strain>
    </source>
</reference>
<evidence type="ECO:0000256" key="2">
    <source>
        <dbReference type="PIRSR" id="PIRSR001359-3"/>
    </source>
</evidence>
<dbReference type="RefSeq" id="WP_008538692.1">
    <property type="nucleotide sequence ID" value="NZ_QRST01000014.1"/>
</dbReference>
<feature type="binding site" evidence="2">
    <location>
        <position position="132"/>
    </location>
    <ligand>
        <name>Zn(2+)</name>
        <dbReference type="ChEBI" id="CHEBI:29105"/>
        <label>2</label>
    </ligand>
</feature>
<name>A0A411ZP06_9FIRM</name>
<dbReference type="GO" id="GO:0008270">
    <property type="term" value="F:zinc ion binding"/>
    <property type="evidence" value="ECO:0007669"/>
    <property type="project" value="InterPro"/>
</dbReference>
<dbReference type="PIRSF" id="PIRSF001359">
    <property type="entry name" value="F_bP_aldolase_II"/>
    <property type="match status" value="1"/>
</dbReference>
<dbReference type="CDD" id="cd00947">
    <property type="entry name" value="TBP_aldolase_IIB"/>
    <property type="match status" value="1"/>
</dbReference>
<dbReference type="InterPro" id="IPR013785">
    <property type="entry name" value="Aldolase_TIM"/>
</dbReference>
<dbReference type="NCBIfam" id="NF006042">
    <property type="entry name" value="PRK08185.1"/>
    <property type="match status" value="1"/>
</dbReference>
<dbReference type="Gene3D" id="3.20.20.70">
    <property type="entry name" value="Aldolase class I"/>
    <property type="match status" value="1"/>
</dbReference>
<keyword evidence="2" id="KW-0862">Zinc</keyword>
<dbReference type="PANTHER" id="PTHR30304:SF0">
    <property type="entry name" value="D-TAGATOSE-1,6-BISPHOSPHATE ALDOLASE SUBUNIT GATY-RELATED"/>
    <property type="match status" value="1"/>
</dbReference>
<feature type="binding site" evidence="2">
    <location>
        <position position="102"/>
    </location>
    <ligand>
        <name>Zn(2+)</name>
        <dbReference type="ChEBI" id="CHEBI:29105"/>
        <label>2</label>
    </ligand>
</feature>
<accession>A0A411ZP06</accession>
<dbReference type="Proteomes" id="UP000284662">
    <property type="component" value="Unassembled WGS sequence"/>
</dbReference>
<dbReference type="PANTHER" id="PTHR30304">
    <property type="entry name" value="D-TAGATOSE-1,6-BISPHOSPHATE ALDOLASE"/>
    <property type="match status" value="1"/>
</dbReference>
<dbReference type="InterPro" id="IPR050246">
    <property type="entry name" value="Class_II_FBP_aldolase"/>
</dbReference>
<feature type="active site" description="Proton donor" evidence="1">
    <location>
        <position position="80"/>
    </location>
</feature>
<comment type="cofactor">
    <cofactor evidence="2">
        <name>Zn(2+)</name>
        <dbReference type="ChEBI" id="CHEBI:29105"/>
    </cofactor>
    <text evidence="2">Binds 2 Zn(2+) ions per subunit. One is catalytic and the other provides a structural contribution.</text>
</comment>
<organism evidence="3 4">
    <name type="scientific">Megamonas rupellensis</name>
    <dbReference type="NCBI Taxonomy" id="491921"/>
    <lineage>
        <taxon>Bacteria</taxon>
        <taxon>Bacillati</taxon>
        <taxon>Bacillota</taxon>
        <taxon>Negativicutes</taxon>
        <taxon>Selenomonadales</taxon>
        <taxon>Selenomonadaceae</taxon>
        <taxon>Megamonas</taxon>
    </lineage>
</organism>
<dbReference type="Pfam" id="PF01116">
    <property type="entry name" value="F_bP_aldolase"/>
    <property type="match status" value="1"/>
</dbReference>
<feature type="binding site" evidence="2">
    <location>
        <position position="177"/>
    </location>
    <ligand>
        <name>Zn(2+)</name>
        <dbReference type="ChEBI" id="CHEBI:29105"/>
        <label>1</label>
        <note>catalytic</note>
    </ligand>
</feature>
<dbReference type="SUPFAM" id="SSF51569">
    <property type="entry name" value="Aldolase"/>
    <property type="match status" value="1"/>
</dbReference>
<sequence length="287" mass="31916">MLYNMKELLTIAKENKFAVPAFNIGSLEILRAVMEVAEETNSPVILEIHPLEIEYLTDPFVLTVKEYAHKSKVPVVIHMDHGSNIYDVMRSIKNGYTSVMIDASNLPYEENVALTKQVVELAHKVNVSVEAEIGTIGAMNYETEGVDNVLYTDPEQAKDFVKRTGIDCLAVAIGTAHGLYPKNFTPKLNLELLKILNKEVNIPLVLHGGSGNPDEEVTASVSLGVSKVNISSDVKSVFFKKCHELLNENPNQYEPCDLFPKCIDEAKKVIYHKLNVLNTIGKANLYK</sequence>
<evidence type="ECO:0000313" key="4">
    <source>
        <dbReference type="Proteomes" id="UP000284662"/>
    </source>
</evidence>
<keyword evidence="2" id="KW-0479">Metal-binding</keyword>
<gene>
    <name evidence="3" type="ORF">DWZ11_07765</name>
</gene>
<evidence type="ECO:0000256" key="1">
    <source>
        <dbReference type="PIRSR" id="PIRSR001359-1"/>
    </source>
</evidence>